<dbReference type="PANTHER" id="PTHR22930:SF85">
    <property type="entry name" value="GH03217P-RELATED"/>
    <property type="match status" value="1"/>
</dbReference>
<reference evidence="9" key="1">
    <citation type="journal article" date="2023" name="DNA Res.">
        <title>Chromosome-level genome assembly of Phrynocephalus forsythii using third-generation DNA sequencing and Hi-C analysis.</title>
        <authorList>
            <person name="Qi Y."/>
            <person name="Zhao W."/>
            <person name="Zhao Y."/>
            <person name="Niu C."/>
            <person name="Cao S."/>
            <person name="Zhang Y."/>
        </authorList>
    </citation>
    <scope>NUCLEOTIDE SEQUENCE</scope>
    <source>
        <tissue evidence="9">Muscle</tissue>
    </source>
</reference>
<feature type="domain" description="DDE Tnp4" evidence="8">
    <location>
        <begin position="214"/>
        <end position="362"/>
    </location>
</feature>
<dbReference type="InterPro" id="IPR027806">
    <property type="entry name" value="HARBI1_dom"/>
</dbReference>
<keyword evidence="5" id="KW-0479">Metal-binding</keyword>
<proteinExistence type="inferred from homology"/>
<evidence type="ECO:0000256" key="4">
    <source>
        <dbReference type="ARBA" id="ARBA00022722"/>
    </source>
</evidence>
<comment type="cofactor">
    <cofactor evidence="1">
        <name>a divalent metal cation</name>
        <dbReference type="ChEBI" id="CHEBI:60240"/>
    </cofactor>
</comment>
<dbReference type="Proteomes" id="UP001142489">
    <property type="component" value="Unassembled WGS sequence"/>
</dbReference>
<keyword evidence="10" id="KW-1185">Reference proteome</keyword>
<keyword evidence="7" id="KW-0539">Nucleus</keyword>
<dbReference type="GO" id="GO:0016787">
    <property type="term" value="F:hydrolase activity"/>
    <property type="evidence" value="ECO:0007669"/>
    <property type="project" value="UniProtKB-KW"/>
</dbReference>
<evidence type="ECO:0000256" key="5">
    <source>
        <dbReference type="ARBA" id="ARBA00022723"/>
    </source>
</evidence>
<name>A0A9Q0XQK4_9SAUR</name>
<evidence type="ECO:0000313" key="10">
    <source>
        <dbReference type="Proteomes" id="UP001142489"/>
    </source>
</evidence>
<evidence type="ECO:0000256" key="7">
    <source>
        <dbReference type="ARBA" id="ARBA00023242"/>
    </source>
</evidence>
<evidence type="ECO:0000256" key="1">
    <source>
        <dbReference type="ARBA" id="ARBA00001968"/>
    </source>
</evidence>
<dbReference type="InterPro" id="IPR045249">
    <property type="entry name" value="HARBI1-like"/>
</dbReference>
<dbReference type="OrthoDB" id="1912480at2759"/>
<keyword evidence="4" id="KW-0540">Nuclease</keyword>
<organism evidence="9 10">
    <name type="scientific">Phrynocephalus forsythii</name>
    <dbReference type="NCBI Taxonomy" id="171643"/>
    <lineage>
        <taxon>Eukaryota</taxon>
        <taxon>Metazoa</taxon>
        <taxon>Chordata</taxon>
        <taxon>Craniata</taxon>
        <taxon>Vertebrata</taxon>
        <taxon>Euteleostomi</taxon>
        <taxon>Lepidosauria</taxon>
        <taxon>Squamata</taxon>
        <taxon>Bifurcata</taxon>
        <taxon>Unidentata</taxon>
        <taxon>Episquamata</taxon>
        <taxon>Toxicofera</taxon>
        <taxon>Iguania</taxon>
        <taxon>Acrodonta</taxon>
        <taxon>Agamidae</taxon>
        <taxon>Agaminae</taxon>
        <taxon>Phrynocephalus</taxon>
    </lineage>
</organism>
<dbReference type="GO" id="GO:0004518">
    <property type="term" value="F:nuclease activity"/>
    <property type="evidence" value="ECO:0007669"/>
    <property type="project" value="UniProtKB-KW"/>
</dbReference>
<evidence type="ECO:0000256" key="2">
    <source>
        <dbReference type="ARBA" id="ARBA00004123"/>
    </source>
</evidence>
<dbReference type="AlphaFoldDB" id="A0A9Q0XQK4"/>
<evidence type="ECO:0000313" key="9">
    <source>
        <dbReference type="EMBL" id="KAJ7324555.1"/>
    </source>
</evidence>
<evidence type="ECO:0000256" key="6">
    <source>
        <dbReference type="ARBA" id="ARBA00022801"/>
    </source>
</evidence>
<accession>A0A9Q0XQK4</accession>
<dbReference type="GO" id="GO:0046872">
    <property type="term" value="F:metal ion binding"/>
    <property type="evidence" value="ECO:0007669"/>
    <property type="project" value="UniProtKB-KW"/>
</dbReference>
<comment type="subcellular location">
    <subcellularLocation>
        <location evidence="2">Nucleus</location>
    </subcellularLocation>
</comment>
<protein>
    <recommendedName>
        <fullName evidence="8">DDE Tnp4 domain-containing protein</fullName>
    </recommendedName>
</protein>
<dbReference type="EMBL" id="JAPFRF010000008">
    <property type="protein sequence ID" value="KAJ7324555.1"/>
    <property type="molecule type" value="Genomic_DNA"/>
</dbReference>
<keyword evidence="6" id="KW-0378">Hydrolase</keyword>
<comment type="caution">
    <text evidence="9">The sequence shown here is derived from an EMBL/GenBank/DDBJ whole genome shotgun (WGS) entry which is preliminary data.</text>
</comment>
<dbReference type="PANTHER" id="PTHR22930">
    <property type="match status" value="1"/>
</dbReference>
<gene>
    <name evidence="9" type="ORF">JRQ81_017575</name>
</gene>
<evidence type="ECO:0000259" key="8">
    <source>
        <dbReference type="Pfam" id="PF13359"/>
    </source>
</evidence>
<dbReference type="Pfam" id="PF13359">
    <property type="entry name" value="DDE_Tnp_4"/>
    <property type="match status" value="1"/>
</dbReference>
<sequence length="420" mass="48075">MPSSRNRCCRKSVLLKQPLLASVFENVNIILNCISVLQRQREGEDAGDYSTEFLDSTNTIVQTVFWTVAEWSLTSSRQKLSWCYPRWSRWFHDTVLQYWDDKQWIENFRMTRQMLFEIADVLRPYLMRRDTVKCSAIPVEERVAIGVYFLESRSCYRTIAHVLQKGTSTIASVVVEVCLAIEHTLLKEEVRVVGFNKMLSSMRKHGFPHCIRAVDSSHVPITPPKKEVQAYYNRKSFHSILLQAACDGDGIFFSMLAGHSGENGGRHTNSGESNVPTWGGGSIPPLILGDGAYPLCNWLMKPYAIPRNDRERHYNKFFNWTRNIVERAFGRLKPRFCRLSVCTEGHIQNVNSIIVSAVILHNICEKKKHFIPDEDTEFQNTPPTAEIDVPDVEPARGATDRMEAEAIRSAIANYLLTRVK</sequence>
<dbReference type="GO" id="GO:0005634">
    <property type="term" value="C:nucleus"/>
    <property type="evidence" value="ECO:0007669"/>
    <property type="project" value="UniProtKB-SubCell"/>
</dbReference>
<comment type="similarity">
    <text evidence="3">Belongs to the HARBI1 family.</text>
</comment>
<evidence type="ECO:0000256" key="3">
    <source>
        <dbReference type="ARBA" id="ARBA00006958"/>
    </source>
</evidence>